<dbReference type="PROSITE" id="PS50088">
    <property type="entry name" value="ANK_REPEAT"/>
    <property type="match status" value="3"/>
</dbReference>
<organism evidence="5 6">
    <name type="scientific">Triparma verrucosa</name>
    <dbReference type="NCBI Taxonomy" id="1606542"/>
    <lineage>
        <taxon>Eukaryota</taxon>
        <taxon>Sar</taxon>
        <taxon>Stramenopiles</taxon>
        <taxon>Ochrophyta</taxon>
        <taxon>Bolidophyceae</taxon>
        <taxon>Parmales</taxon>
        <taxon>Triparmaceae</taxon>
        <taxon>Triparma</taxon>
    </lineage>
</organism>
<evidence type="ECO:0000256" key="3">
    <source>
        <dbReference type="PROSITE-ProRule" id="PRU00023"/>
    </source>
</evidence>
<dbReference type="PANTHER" id="PTHR24126">
    <property type="entry name" value="ANKYRIN REPEAT, PH AND SEC7 DOMAIN CONTAINING PROTEIN SECG-RELATED"/>
    <property type="match status" value="1"/>
</dbReference>
<dbReference type="InterPro" id="IPR058056">
    <property type="entry name" value="WH_TANC1/2"/>
</dbReference>
<dbReference type="Pfam" id="PF25521">
    <property type="entry name" value="WHD_TANC1"/>
    <property type="match status" value="1"/>
</dbReference>
<protein>
    <recommendedName>
        <fullName evidence="4">TANC1/2-like winged helix domain-containing protein</fullName>
    </recommendedName>
</protein>
<keyword evidence="2 3" id="KW-0040">ANK repeat</keyword>
<dbReference type="SUPFAM" id="SSF48403">
    <property type="entry name" value="Ankyrin repeat"/>
    <property type="match status" value="1"/>
</dbReference>
<evidence type="ECO:0000256" key="1">
    <source>
        <dbReference type="ARBA" id="ARBA00022737"/>
    </source>
</evidence>
<dbReference type="Pfam" id="PF12796">
    <property type="entry name" value="Ank_2"/>
    <property type="match status" value="1"/>
</dbReference>
<evidence type="ECO:0000313" key="5">
    <source>
        <dbReference type="EMBL" id="GMI09113.1"/>
    </source>
</evidence>
<dbReference type="Proteomes" id="UP001165160">
    <property type="component" value="Unassembled WGS sequence"/>
</dbReference>
<proteinExistence type="predicted"/>
<keyword evidence="6" id="KW-1185">Reference proteome</keyword>
<reference evidence="6" key="1">
    <citation type="journal article" date="2023" name="Commun. Biol.">
        <title>Genome analysis of Parmales, the sister group of diatoms, reveals the evolutionary specialization of diatoms from phago-mixotrophs to photoautotrophs.</title>
        <authorList>
            <person name="Ban H."/>
            <person name="Sato S."/>
            <person name="Yoshikawa S."/>
            <person name="Yamada K."/>
            <person name="Nakamura Y."/>
            <person name="Ichinomiya M."/>
            <person name="Sato N."/>
            <person name="Blanc-Mathieu R."/>
            <person name="Endo H."/>
            <person name="Kuwata A."/>
            <person name="Ogata H."/>
        </authorList>
    </citation>
    <scope>NUCLEOTIDE SEQUENCE [LARGE SCALE GENOMIC DNA]</scope>
    <source>
        <strain evidence="6">NIES 3699</strain>
    </source>
</reference>
<dbReference type="PROSITE" id="PS50297">
    <property type="entry name" value="ANK_REP_REGION"/>
    <property type="match status" value="3"/>
</dbReference>
<evidence type="ECO:0000259" key="4">
    <source>
        <dbReference type="Pfam" id="PF25521"/>
    </source>
</evidence>
<gene>
    <name evidence="5" type="ORF">TrVE_jg8078</name>
</gene>
<dbReference type="EMBL" id="BRXX01000393">
    <property type="protein sequence ID" value="GMI09113.1"/>
    <property type="molecule type" value="Genomic_DNA"/>
</dbReference>
<feature type="repeat" description="ANK" evidence="3">
    <location>
        <begin position="307"/>
        <end position="329"/>
    </location>
</feature>
<feature type="repeat" description="ANK" evidence="3">
    <location>
        <begin position="341"/>
        <end position="363"/>
    </location>
</feature>
<sequence length="435" mass="48960">MEEDKEKNLEDIRAYVDERMTWELKPSEYHRASLALKIVGNNKRLKINLATTLGTKNVRDYVEAVVDKSEGMFLYAVYIFEDLGKETLSLEQPVKDFREHLPEGLSGFYERRFKDMGFGETGSEKGRWCDEEIAPVLEVIVASQKPPTESFLLQATGLQERRLKGAIAVISTFLKTEKREDEEPHYTFMHQSFNDWITNRFGKNKSFAVEKEKGHTAIAKAFVRILDENDSDEKKGVEGYWKMYGVYHVAENVDGCKEFLKKEEEVLNFAGDGLRTVLYCAALLGRDEIVKLLLKHEKIDVNQGKKNGATPLYVASKNGHSAVVELLLKQEKIDVNQAAKDGTTPLFMASQEGHLAVVELLLKQEKIEVNQVRSNGTTPLYFASRNGHSAVVDKLLSKGADATLRSGSMTPLQIAKQQNHTEVVGIINSHTTSNA</sequence>
<dbReference type="AlphaFoldDB" id="A0A9W7FBI7"/>
<dbReference type="Pfam" id="PF13637">
    <property type="entry name" value="Ank_4"/>
    <property type="match status" value="1"/>
</dbReference>
<accession>A0A9W7FBI7</accession>
<dbReference type="Gene3D" id="1.25.40.20">
    <property type="entry name" value="Ankyrin repeat-containing domain"/>
    <property type="match status" value="1"/>
</dbReference>
<feature type="repeat" description="ANK" evidence="3">
    <location>
        <begin position="375"/>
        <end position="407"/>
    </location>
</feature>
<dbReference type="SMART" id="SM00248">
    <property type="entry name" value="ANK"/>
    <property type="match status" value="4"/>
</dbReference>
<keyword evidence="1" id="KW-0677">Repeat</keyword>
<name>A0A9W7FBI7_9STRA</name>
<evidence type="ECO:0000313" key="6">
    <source>
        <dbReference type="Proteomes" id="UP001165160"/>
    </source>
</evidence>
<comment type="caution">
    <text evidence="5">The sequence shown here is derived from an EMBL/GenBank/DDBJ whole genome shotgun (WGS) entry which is preliminary data.</text>
</comment>
<dbReference type="PRINTS" id="PR01415">
    <property type="entry name" value="ANKYRIN"/>
</dbReference>
<dbReference type="InterPro" id="IPR002110">
    <property type="entry name" value="Ankyrin_rpt"/>
</dbReference>
<dbReference type="InterPro" id="IPR036770">
    <property type="entry name" value="Ankyrin_rpt-contain_sf"/>
</dbReference>
<feature type="domain" description="TANC1/2-like winged helix" evidence="4">
    <location>
        <begin position="131"/>
        <end position="226"/>
    </location>
</feature>
<dbReference type="PANTHER" id="PTHR24126:SF14">
    <property type="entry name" value="ANK_REP_REGION DOMAIN-CONTAINING PROTEIN"/>
    <property type="match status" value="1"/>
</dbReference>
<evidence type="ECO:0000256" key="2">
    <source>
        <dbReference type="ARBA" id="ARBA00023043"/>
    </source>
</evidence>